<dbReference type="PROSITE" id="PS00636">
    <property type="entry name" value="DNAJ_1"/>
    <property type="match status" value="1"/>
</dbReference>
<dbReference type="EMBL" id="JACGWM010000001">
    <property type="protein sequence ID" value="KAL0396723.1"/>
    <property type="molecule type" value="Genomic_DNA"/>
</dbReference>
<reference evidence="2" key="2">
    <citation type="journal article" date="2024" name="Plant">
        <title>Genomic evolution and insights into agronomic trait innovations of Sesamum species.</title>
        <authorList>
            <person name="Miao H."/>
            <person name="Wang L."/>
            <person name="Qu L."/>
            <person name="Liu H."/>
            <person name="Sun Y."/>
            <person name="Le M."/>
            <person name="Wang Q."/>
            <person name="Wei S."/>
            <person name="Zheng Y."/>
            <person name="Lin W."/>
            <person name="Duan Y."/>
            <person name="Cao H."/>
            <person name="Xiong S."/>
            <person name="Wang X."/>
            <person name="Wei L."/>
            <person name="Li C."/>
            <person name="Ma Q."/>
            <person name="Ju M."/>
            <person name="Zhao R."/>
            <person name="Li G."/>
            <person name="Mu C."/>
            <person name="Tian Q."/>
            <person name="Mei H."/>
            <person name="Zhang T."/>
            <person name="Gao T."/>
            <person name="Zhang H."/>
        </authorList>
    </citation>
    <scope>NUCLEOTIDE SEQUENCE</scope>
    <source>
        <strain evidence="2">KEN8</strain>
    </source>
</reference>
<reference evidence="2" key="1">
    <citation type="submission" date="2020-06" db="EMBL/GenBank/DDBJ databases">
        <authorList>
            <person name="Li T."/>
            <person name="Hu X."/>
            <person name="Zhang T."/>
            <person name="Song X."/>
            <person name="Zhang H."/>
            <person name="Dai N."/>
            <person name="Sheng W."/>
            <person name="Hou X."/>
            <person name="Wei L."/>
        </authorList>
    </citation>
    <scope>NUCLEOTIDE SEQUENCE</scope>
    <source>
        <strain evidence="2">KEN8</strain>
        <tissue evidence="2">Leaf</tissue>
    </source>
</reference>
<evidence type="ECO:0000313" key="2">
    <source>
        <dbReference type="EMBL" id="KAL0396723.1"/>
    </source>
</evidence>
<dbReference type="PROSITE" id="PS50076">
    <property type="entry name" value="DNAJ_2"/>
    <property type="match status" value="1"/>
</dbReference>
<dbReference type="InterPro" id="IPR018253">
    <property type="entry name" value="DnaJ_domain_CS"/>
</dbReference>
<dbReference type="CDD" id="cd06257">
    <property type="entry name" value="DnaJ"/>
    <property type="match status" value="1"/>
</dbReference>
<evidence type="ECO:0000259" key="1">
    <source>
        <dbReference type="PROSITE" id="PS50076"/>
    </source>
</evidence>
<gene>
    <name evidence="2" type="ORF">Scaly_0120700</name>
</gene>
<sequence>MENSKGLPFYYGVLGVSLCSSDEEIRRAYRKLAMQWHPDKWTRTPALVAEANQKFQQIQEAYSVLSDAKKRALYDADLYDPDDDEEDEIEGFADFLQEMTSLMNDARKEALIPMLQIMFSDDHKWSLPIFDSSVYVIRAQTSALFITTKPSPPELIEILEGRIPKNVKSSFHRNTLDAAM</sequence>
<dbReference type="SUPFAM" id="SSF46565">
    <property type="entry name" value="Chaperone J-domain"/>
    <property type="match status" value="1"/>
</dbReference>
<accession>A0AAW2SXY5</accession>
<dbReference type="PANTHER" id="PTHR44743:SF10">
    <property type="entry name" value="J DOMAIN-CONTAINING PROTEIN"/>
    <property type="match status" value="1"/>
</dbReference>
<comment type="caution">
    <text evidence="2">The sequence shown here is derived from an EMBL/GenBank/DDBJ whole genome shotgun (WGS) entry which is preliminary data.</text>
</comment>
<dbReference type="PANTHER" id="PTHR44743">
    <property type="entry name" value="PUTATIVE, EXPRESSED-RELATED"/>
    <property type="match status" value="1"/>
</dbReference>
<dbReference type="InterPro" id="IPR001623">
    <property type="entry name" value="DnaJ_domain"/>
</dbReference>
<dbReference type="Gene3D" id="1.10.287.110">
    <property type="entry name" value="DnaJ domain"/>
    <property type="match status" value="1"/>
</dbReference>
<dbReference type="InterPro" id="IPR036869">
    <property type="entry name" value="J_dom_sf"/>
</dbReference>
<dbReference type="SMART" id="SM00271">
    <property type="entry name" value="DnaJ"/>
    <property type="match status" value="1"/>
</dbReference>
<organism evidence="2">
    <name type="scientific">Sesamum calycinum</name>
    <dbReference type="NCBI Taxonomy" id="2727403"/>
    <lineage>
        <taxon>Eukaryota</taxon>
        <taxon>Viridiplantae</taxon>
        <taxon>Streptophyta</taxon>
        <taxon>Embryophyta</taxon>
        <taxon>Tracheophyta</taxon>
        <taxon>Spermatophyta</taxon>
        <taxon>Magnoliopsida</taxon>
        <taxon>eudicotyledons</taxon>
        <taxon>Gunneridae</taxon>
        <taxon>Pentapetalae</taxon>
        <taxon>asterids</taxon>
        <taxon>lamiids</taxon>
        <taxon>Lamiales</taxon>
        <taxon>Pedaliaceae</taxon>
        <taxon>Sesamum</taxon>
    </lineage>
</organism>
<protein>
    <submittedName>
        <fullName evidence="2">DnaJsubfamily B member 8</fullName>
    </submittedName>
</protein>
<feature type="domain" description="J" evidence="1">
    <location>
        <begin position="9"/>
        <end position="78"/>
    </location>
</feature>
<dbReference type="AlphaFoldDB" id="A0AAW2SXY5"/>
<dbReference type="Pfam" id="PF00226">
    <property type="entry name" value="DnaJ"/>
    <property type="match status" value="1"/>
</dbReference>
<proteinExistence type="predicted"/>
<dbReference type="PRINTS" id="PR00625">
    <property type="entry name" value="JDOMAIN"/>
</dbReference>
<name>A0AAW2SXY5_9LAMI</name>